<organism evidence="1 2">
    <name type="scientific">Laribacter hongkongensis</name>
    <dbReference type="NCBI Taxonomy" id="168471"/>
    <lineage>
        <taxon>Bacteria</taxon>
        <taxon>Pseudomonadati</taxon>
        <taxon>Pseudomonadota</taxon>
        <taxon>Betaproteobacteria</taxon>
        <taxon>Neisseriales</taxon>
        <taxon>Aquaspirillaceae</taxon>
        <taxon>Laribacter</taxon>
    </lineage>
</organism>
<evidence type="ECO:0000313" key="1">
    <source>
        <dbReference type="EMBL" id="ASJ26084.1"/>
    </source>
</evidence>
<dbReference type="AlphaFoldDB" id="A0A248LNR0"/>
<protein>
    <submittedName>
        <fullName evidence="1">Uncharacterized protein</fullName>
    </submittedName>
</protein>
<name>A0A248LNR0_9NEIS</name>
<dbReference type="Proteomes" id="UP000197424">
    <property type="component" value="Chromosome"/>
</dbReference>
<sequence>MQPGDIDGGLLRPYSGEKWENVDKSRFFYLTGGFEQPCSTVVLPRLRLTARDV</sequence>
<evidence type="ECO:0000313" key="2">
    <source>
        <dbReference type="Proteomes" id="UP000197424"/>
    </source>
</evidence>
<gene>
    <name evidence="1" type="ORF">LHGZ1_3253</name>
</gene>
<reference evidence="2" key="1">
    <citation type="submission" date="2017-06" db="EMBL/GenBank/DDBJ databases">
        <title>Whole genome sequence of Laribacter hongkongensis LHGZ1.</title>
        <authorList>
            <person name="Chen D."/>
            <person name="Wu H."/>
            <person name="Chen J."/>
        </authorList>
    </citation>
    <scope>NUCLEOTIDE SEQUENCE [LARGE SCALE GENOMIC DNA]</scope>
    <source>
        <strain evidence="2">LHGZ1</strain>
    </source>
</reference>
<proteinExistence type="predicted"/>
<dbReference type="EMBL" id="CP022115">
    <property type="protein sequence ID" value="ASJ26084.1"/>
    <property type="molecule type" value="Genomic_DNA"/>
</dbReference>
<accession>A0A248LNR0</accession>